<dbReference type="SMART" id="SM00387">
    <property type="entry name" value="HATPase_c"/>
    <property type="match status" value="1"/>
</dbReference>
<keyword evidence="9" id="KW-1133">Transmembrane helix</keyword>
<proteinExistence type="predicted"/>
<evidence type="ECO:0000256" key="9">
    <source>
        <dbReference type="SAM" id="Phobius"/>
    </source>
</evidence>
<dbReference type="Pfam" id="PF23539">
    <property type="entry name" value="DUF7134"/>
    <property type="match status" value="1"/>
</dbReference>
<evidence type="ECO:0000259" key="10">
    <source>
        <dbReference type="SMART" id="SM00387"/>
    </source>
</evidence>
<sequence>MLRRFFAAHPNATDIIVASLYALSTLVWIVGSSTWAVAVLPALVWVVAVLGRRRYPVAAVVVSSVTTFIAFAITEQGDIIAPLLIVYAGAVYLAPWLAWAGFGSHTVATLLGMAVGVSAGTSTATSQGPVSLVWLAVIPYTALLLIAVLIGVNVGNRRRYLMALVDRAERLARERDQQAELAAAAERARIAREMHDVVSHGLTVVIALSEGAAATVARDPAAAEDLMRRAASGGREALAEMRRMLGVLGSDAGTAPQPRLDDLDAVVRTAREAGLAVDYRVKGTPPSDAALQLAVYRVVQEAVTNVLRHGVGAGSVTIDIEARPDETEVVVINDGPRVAPGSDSGGRGLLGMRERAALYNGTVDVGPRETGGWRVHVVLHHPERNR</sequence>
<dbReference type="GO" id="GO:0000155">
    <property type="term" value="F:phosphorelay sensor kinase activity"/>
    <property type="evidence" value="ECO:0007669"/>
    <property type="project" value="InterPro"/>
</dbReference>
<reference evidence="11 12" key="1">
    <citation type="submission" date="2017-11" db="EMBL/GenBank/DDBJ databases">
        <title>Genomic Encyclopedia of Archaeal and Bacterial Type Strains, Phase II (KMG-II): From Individual Species to Whole Genera.</title>
        <authorList>
            <person name="Goeker M."/>
        </authorList>
    </citation>
    <scope>NUCLEOTIDE SEQUENCE [LARGE SCALE GENOMIC DNA]</scope>
    <source>
        <strain evidence="11 12">DSM 27393</strain>
    </source>
</reference>
<keyword evidence="9" id="KW-0472">Membrane</keyword>
<dbReference type="InterPro" id="IPR036890">
    <property type="entry name" value="HATPase_C_sf"/>
</dbReference>
<keyword evidence="12" id="KW-1185">Reference proteome</keyword>
<dbReference type="EMBL" id="PGFF01000001">
    <property type="protein sequence ID" value="PJJ72503.1"/>
    <property type="molecule type" value="Genomic_DNA"/>
</dbReference>
<dbReference type="AlphaFoldDB" id="A0A2M9CKS4"/>
<dbReference type="GO" id="GO:0046983">
    <property type="term" value="F:protein dimerization activity"/>
    <property type="evidence" value="ECO:0007669"/>
    <property type="project" value="InterPro"/>
</dbReference>
<dbReference type="InterPro" id="IPR050482">
    <property type="entry name" value="Sensor_HK_TwoCompSys"/>
</dbReference>
<dbReference type="Proteomes" id="UP000228758">
    <property type="component" value="Unassembled WGS sequence"/>
</dbReference>
<evidence type="ECO:0000256" key="7">
    <source>
        <dbReference type="ARBA" id="ARBA00022840"/>
    </source>
</evidence>
<dbReference type="PANTHER" id="PTHR24421:SF10">
    <property type="entry name" value="NITRATE_NITRITE SENSOR PROTEIN NARQ"/>
    <property type="match status" value="1"/>
</dbReference>
<evidence type="ECO:0000313" key="12">
    <source>
        <dbReference type="Proteomes" id="UP000228758"/>
    </source>
</evidence>
<dbReference type="RefSeq" id="WP_100364687.1">
    <property type="nucleotide sequence ID" value="NZ_PGFF01000001.1"/>
</dbReference>
<dbReference type="Pfam" id="PF07730">
    <property type="entry name" value="HisKA_3"/>
    <property type="match status" value="1"/>
</dbReference>
<feature type="transmembrane region" description="Helical" evidence="9">
    <location>
        <begin position="107"/>
        <end position="126"/>
    </location>
</feature>
<dbReference type="InterPro" id="IPR003594">
    <property type="entry name" value="HATPase_dom"/>
</dbReference>
<comment type="catalytic activity">
    <reaction evidence="1">
        <text>ATP + protein L-histidine = ADP + protein N-phospho-L-histidine.</text>
        <dbReference type="EC" id="2.7.13.3"/>
    </reaction>
</comment>
<keyword evidence="7" id="KW-0067">ATP-binding</keyword>
<dbReference type="InterPro" id="IPR055558">
    <property type="entry name" value="DUF7134"/>
</dbReference>
<dbReference type="SUPFAM" id="SSF55874">
    <property type="entry name" value="ATPase domain of HSP90 chaperone/DNA topoisomerase II/histidine kinase"/>
    <property type="match status" value="1"/>
</dbReference>
<organism evidence="11 12">
    <name type="scientific">Diaminobutyricimonas aerilata</name>
    <dbReference type="NCBI Taxonomy" id="1162967"/>
    <lineage>
        <taxon>Bacteria</taxon>
        <taxon>Bacillati</taxon>
        <taxon>Actinomycetota</taxon>
        <taxon>Actinomycetes</taxon>
        <taxon>Micrococcales</taxon>
        <taxon>Microbacteriaceae</taxon>
        <taxon>Diaminobutyricimonas</taxon>
    </lineage>
</organism>
<evidence type="ECO:0000256" key="8">
    <source>
        <dbReference type="ARBA" id="ARBA00023012"/>
    </source>
</evidence>
<evidence type="ECO:0000256" key="4">
    <source>
        <dbReference type="ARBA" id="ARBA00022679"/>
    </source>
</evidence>
<dbReference type="GO" id="GO:0005524">
    <property type="term" value="F:ATP binding"/>
    <property type="evidence" value="ECO:0007669"/>
    <property type="project" value="UniProtKB-KW"/>
</dbReference>
<feature type="transmembrane region" description="Helical" evidence="9">
    <location>
        <begin position="20"/>
        <end position="48"/>
    </location>
</feature>
<accession>A0A2M9CKS4</accession>
<dbReference type="GO" id="GO:0016020">
    <property type="term" value="C:membrane"/>
    <property type="evidence" value="ECO:0007669"/>
    <property type="project" value="InterPro"/>
</dbReference>
<evidence type="ECO:0000256" key="1">
    <source>
        <dbReference type="ARBA" id="ARBA00000085"/>
    </source>
</evidence>
<keyword evidence="5" id="KW-0547">Nucleotide-binding</keyword>
<dbReference type="CDD" id="cd16917">
    <property type="entry name" value="HATPase_UhpB-NarQ-NarX-like"/>
    <property type="match status" value="1"/>
</dbReference>
<dbReference type="Gene3D" id="1.20.5.1930">
    <property type="match status" value="1"/>
</dbReference>
<dbReference type="PANTHER" id="PTHR24421">
    <property type="entry name" value="NITRATE/NITRITE SENSOR PROTEIN NARX-RELATED"/>
    <property type="match status" value="1"/>
</dbReference>
<dbReference type="OrthoDB" id="227596at2"/>
<keyword evidence="8" id="KW-0902">Two-component regulatory system</keyword>
<evidence type="ECO:0000256" key="3">
    <source>
        <dbReference type="ARBA" id="ARBA00022553"/>
    </source>
</evidence>
<protein>
    <recommendedName>
        <fullName evidence="2">histidine kinase</fullName>
        <ecNumber evidence="2">2.7.13.3</ecNumber>
    </recommendedName>
</protein>
<dbReference type="InterPro" id="IPR011712">
    <property type="entry name" value="Sig_transdc_His_kin_sub3_dim/P"/>
</dbReference>
<feature type="transmembrane region" description="Helical" evidence="9">
    <location>
        <begin position="132"/>
        <end position="152"/>
    </location>
</feature>
<keyword evidence="6 11" id="KW-0418">Kinase</keyword>
<comment type="caution">
    <text evidence="11">The sequence shown here is derived from an EMBL/GenBank/DDBJ whole genome shotgun (WGS) entry which is preliminary data.</text>
</comment>
<feature type="domain" description="Histidine kinase/HSP90-like ATPase" evidence="10">
    <location>
        <begin position="290"/>
        <end position="385"/>
    </location>
</feature>
<gene>
    <name evidence="11" type="ORF">CLV46_2075</name>
</gene>
<evidence type="ECO:0000313" key="11">
    <source>
        <dbReference type="EMBL" id="PJJ72503.1"/>
    </source>
</evidence>
<keyword evidence="4" id="KW-0808">Transferase</keyword>
<feature type="transmembrane region" description="Helical" evidence="9">
    <location>
        <begin position="55"/>
        <end position="73"/>
    </location>
</feature>
<feature type="transmembrane region" description="Helical" evidence="9">
    <location>
        <begin position="79"/>
        <end position="100"/>
    </location>
</feature>
<dbReference type="EC" id="2.7.13.3" evidence="2"/>
<dbReference type="Pfam" id="PF02518">
    <property type="entry name" value="HATPase_c"/>
    <property type="match status" value="1"/>
</dbReference>
<name>A0A2M9CKS4_9MICO</name>
<keyword evidence="3" id="KW-0597">Phosphoprotein</keyword>
<dbReference type="Gene3D" id="3.30.565.10">
    <property type="entry name" value="Histidine kinase-like ATPase, C-terminal domain"/>
    <property type="match status" value="1"/>
</dbReference>
<evidence type="ECO:0000256" key="5">
    <source>
        <dbReference type="ARBA" id="ARBA00022741"/>
    </source>
</evidence>
<evidence type="ECO:0000256" key="6">
    <source>
        <dbReference type="ARBA" id="ARBA00022777"/>
    </source>
</evidence>
<evidence type="ECO:0000256" key="2">
    <source>
        <dbReference type="ARBA" id="ARBA00012438"/>
    </source>
</evidence>
<keyword evidence="9" id="KW-0812">Transmembrane</keyword>